<dbReference type="GO" id="GO:0009249">
    <property type="term" value="P:protein lipoylation"/>
    <property type="evidence" value="ECO:0007669"/>
    <property type="project" value="UniProtKB-ARBA"/>
</dbReference>
<comment type="caution">
    <text evidence="2">Lacks conserved residue(s) required for the propagation of feature annotation.</text>
</comment>
<keyword evidence="2" id="KW-0804">Transcription</keyword>
<keyword evidence="2" id="KW-0238">DNA-binding</keyword>
<dbReference type="EC" id="6.3.4.15" evidence="2"/>
<dbReference type="Gene3D" id="3.30.930.10">
    <property type="entry name" value="Bira Bifunctional Protein, Domain 2"/>
    <property type="match status" value="1"/>
</dbReference>
<evidence type="ECO:0000313" key="4">
    <source>
        <dbReference type="EMBL" id="CUM85233.1"/>
    </source>
</evidence>
<dbReference type="GO" id="GO:0003677">
    <property type="term" value="F:DNA binding"/>
    <property type="evidence" value="ECO:0007669"/>
    <property type="project" value="UniProtKB-UniRule"/>
</dbReference>
<feature type="binding site" evidence="2">
    <location>
        <position position="113"/>
    </location>
    <ligand>
        <name>biotin</name>
        <dbReference type="ChEBI" id="CHEBI:57586"/>
    </ligand>
</feature>
<evidence type="ECO:0000313" key="5">
    <source>
        <dbReference type="Proteomes" id="UP000095553"/>
    </source>
</evidence>
<dbReference type="GO" id="GO:0016740">
    <property type="term" value="F:transferase activity"/>
    <property type="evidence" value="ECO:0007669"/>
    <property type="project" value="UniProtKB-ARBA"/>
</dbReference>
<dbReference type="InterPro" id="IPR045864">
    <property type="entry name" value="aa-tRNA-synth_II/BPL/LPL"/>
</dbReference>
<comment type="function">
    <text evidence="2">Acts both as a biotin--[acetyl-CoA-carboxylase] ligase and a repressor.</text>
</comment>
<evidence type="ECO:0000259" key="3">
    <source>
        <dbReference type="PROSITE" id="PS51733"/>
    </source>
</evidence>
<dbReference type="InterPro" id="IPR030855">
    <property type="entry name" value="Bifunct_BirA"/>
</dbReference>
<dbReference type="GO" id="GO:0005737">
    <property type="term" value="C:cytoplasm"/>
    <property type="evidence" value="ECO:0007669"/>
    <property type="project" value="TreeGrafter"/>
</dbReference>
<dbReference type="PANTHER" id="PTHR12835">
    <property type="entry name" value="BIOTIN PROTEIN LIGASE"/>
    <property type="match status" value="1"/>
</dbReference>
<dbReference type="SUPFAM" id="SSF46785">
    <property type="entry name" value="Winged helix' DNA-binding domain"/>
    <property type="match status" value="1"/>
</dbReference>
<accession>A0A173S4I5</accession>
<dbReference type="InterPro" id="IPR013196">
    <property type="entry name" value="HTH_11"/>
</dbReference>
<feature type="domain" description="BPL/LPL catalytic" evidence="3">
    <location>
        <begin position="66"/>
        <end position="255"/>
    </location>
</feature>
<evidence type="ECO:0000256" key="1">
    <source>
        <dbReference type="ARBA" id="ARBA00022598"/>
    </source>
</evidence>
<dbReference type="AlphaFoldDB" id="A0A173S4I5"/>
<dbReference type="InterPro" id="IPR036390">
    <property type="entry name" value="WH_DNA-bd_sf"/>
</dbReference>
<dbReference type="PANTHER" id="PTHR12835:SF5">
    <property type="entry name" value="BIOTIN--PROTEIN LIGASE"/>
    <property type="match status" value="1"/>
</dbReference>
<dbReference type="HAMAP" id="MF_00978">
    <property type="entry name" value="Bifunct_BirA"/>
    <property type="match status" value="1"/>
</dbReference>
<dbReference type="GO" id="GO:0005524">
    <property type="term" value="F:ATP binding"/>
    <property type="evidence" value="ECO:0007669"/>
    <property type="project" value="UniProtKB-UniRule"/>
</dbReference>
<dbReference type="EMBL" id="CYXY01000005">
    <property type="protein sequence ID" value="CUM85233.1"/>
    <property type="molecule type" value="Genomic_DNA"/>
</dbReference>
<comment type="similarity">
    <text evidence="2">Belongs to the biotin--protein ligase family.</text>
</comment>
<keyword evidence="2" id="KW-0547">Nucleotide-binding</keyword>
<dbReference type="CDD" id="cd00090">
    <property type="entry name" value="HTH_ARSR"/>
    <property type="match status" value="1"/>
</dbReference>
<proteinExistence type="inferred from homology"/>
<dbReference type="InterPro" id="IPR004408">
    <property type="entry name" value="Biotin_CoA_COase_ligase"/>
</dbReference>
<evidence type="ECO:0000256" key="2">
    <source>
        <dbReference type="HAMAP-Rule" id="MF_00978"/>
    </source>
</evidence>
<protein>
    <recommendedName>
        <fullName evidence="2">Bifunctional ligase/repressor BirA</fullName>
    </recommendedName>
    <alternativeName>
        <fullName evidence="2">Biotin--[acetyl-CoA-carboxylase] ligase</fullName>
        <ecNumber evidence="2">6.3.4.15</ecNumber>
    </alternativeName>
    <alternativeName>
        <fullName evidence="2">Biotin--protein ligase</fullName>
    </alternativeName>
    <alternativeName>
        <fullName evidence="2">Biotin-[acetyl-CoA carboxylase] synthetase</fullName>
    </alternativeName>
</protein>
<dbReference type="GO" id="GO:0006355">
    <property type="term" value="P:regulation of DNA-templated transcription"/>
    <property type="evidence" value="ECO:0007669"/>
    <property type="project" value="UniProtKB-UniRule"/>
</dbReference>
<comment type="catalytic activity">
    <reaction evidence="2">
        <text>biotin + L-lysyl-[protein] + ATP = N(6)-biotinyl-L-lysyl-[protein] + AMP + diphosphate + H(+)</text>
        <dbReference type="Rhea" id="RHEA:11756"/>
        <dbReference type="Rhea" id="RHEA-COMP:9752"/>
        <dbReference type="Rhea" id="RHEA-COMP:10505"/>
        <dbReference type="ChEBI" id="CHEBI:15378"/>
        <dbReference type="ChEBI" id="CHEBI:29969"/>
        <dbReference type="ChEBI" id="CHEBI:30616"/>
        <dbReference type="ChEBI" id="CHEBI:33019"/>
        <dbReference type="ChEBI" id="CHEBI:57586"/>
        <dbReference type="ChEBI" id="CHEBI:83144"/>
        <dbReference type="ChEBI" id="CHEBI:456215"/>
        <dbReference type="EC" id="6.3.4.15"/>
    </reaction>
</comment>
<keyword evidence="2" id="KW-0067">ATP-binding</keyword>
<dbReference type="RefSeq" id="WP_055072483.1">
    <property type="nucleotide sequence ID" value="NZ_CYXY01000005.1"/>
</dbReference>
<keyword evidence="2" id="KW-0678">Repressor</keyword>
<gene>
    <name evidence="2 4" type="primary">birA</name>
    <name evidence="4" type="ORF">ERS852571_00945</name>
</gene>
<dbReference type="NCBIfam" id="TIGR00121">
    <property type="entry name" value="birA_ligase"/>
    <property type="match status" value="1"/>
</dbReference>
<keyword evidence="2" id="KW-0805">Transcription regulation</keyword>
<reference evidence="4 5" key="1">
    <citation type="submission" date="2015-09" db="EMBL/GenBank/DDBJ databases">
        <authorList>
            <consortium name="Pathogen Informatics"/>
        </authorList>
    </citation>
    <scope>NUCLEOTIDE SEQUENCE [LARGE SCALE GENOMIC DNA]</scope>
    <source>
        <strain evidence="4 5">2789STDY5834959</strain>
    </source>
</reference>
<dbReference type="InterPro" id="IPR036388">
    <property type="entry name" value="WH-like_DNA-bd_sf"/>
</dbReference>
<feature type="DNA-binding region" description="H-T-H motif" evidence="2">
    <location>
        <begin position="18"/>
        <end position="37"/>
    </location>
</feature>
<dbReference type="PROSITE" id="PS51733">
    <property type="entry name" value="BPL_LPL_CATALYTIC"/>
    <property type="match status" value="1"/>
</dbReference>
<organism evidence="4 5">
    <name type="scientific">Anaerostipes hadrus</name>
    <dbReference type="NCBI Taxonomy" id="649756"/>
    <lineage>
        <taxon>Bacteria</taxon>
        <taxon>Bacillati</taxon>
        <taxon>Bacillota</taxon>
        <taxon>Clostridia</taxon>
        <taxon>Lachnospirales</taxon>
        <taxon>Lachnospiraceae</taxon>
        <taxon>Anaerostipes</taxon>
    </lineage>
</organism>
<dbReference type="InterPro" id="IPR011991">
    <property type="entry name" value="ArsR-like_HTH"/>
</dbReference>
<dbReference type="Pfam" id="PF08279">
    <property type="entry name" value="HTH_11"/>
    <property type="match status" value="1"/>
</dbReference>
<feature type="binding site" evidence="2">
    <location>
        <position position="184"/>
    </location>
    <ligand>
        <name>biotin</name>
        <dbReference type="ChEBI" id="CHEBI:57586"/>
    </ligand>
</feature>
<dbReference type="Pfam" id="PF03099">
    <property type="entry name" value="BPL_LplA_LipB"/>
    <property type="match status" value="1"/>
</dbReference>
<keyword evidence="2" id="KW-0092">Biotin</keyword>
<dbReference type="SUPFAM" id="SSF55681">
    <property type="entry name" value="Class II aaRS and biotin synthetases"/>
    <property type="match status" value="1"/>
</dbReference>
<name>A0A173S4I5_ANAHA</name>
<sequence length="326" mass="36368">MKSKILKELKNADDYMSGQQLCERLGVSRTAVWKHIKALRAEGYEIDSVTNKGYKLMMEPDLLTKEEVASCLHTKWLGKDLYCYETMDSTNLEIRRLAEAGAGHGTVAITEEQTMGKGRRGRSWLAEAGAGIAMSFLLKPQIEAQNSSMLTLVTALAVNEAICETTGIRAKIKWPNDIIVNGKKICGILTEMSLQMDEINYIVVGLGINVNIDHFPEDLSDKATSLQIEGGRKIKRAPLAAKVLECFEKYYDMFLKTEDLSMLQDEYNKLLVHTDQKIKVVRGSKEEIFLSRGINHRGELLVEDEDGKVSEVSSGEVSVRGILGYV</sequence>
<dbReference type="CDD" id="cd16442">
    <property type="entry name" value="BPL"/>
    <property type="match status" value="1"/>
</dbReference>
<dbReference type="InterPro" id="IPR004143">
    <property type="entry name" value="BPL_LPL_catalytic"/>
</dbReference>
<dbReference type="Proteomes" id="UP000095553">
    <property type="component" value="Unassembled WGS sequence"/>
</dbReference>
<dbReference type="GO" id="GO:0004077">
    <property type="term" value="F:biotin--[biotin carboxyl-carrier protein] ligase activity"/>
    <property type="evidence" value="ECO:0007669"/>
    <property type="project" value="UniProtKB-UniRule"/>
</dbReference>
<dbReference type="Gene3D" id="2.30.30.100">
    <property type="match status" value="1"/>
</dbReference>
<dbReference type="Gene3D" id="1.10.10.10">
    <property type="entry name" value="Winged helix-like DNA-binding domain superfamily/Winged helix DNA-binding domain"/>
    <property type="match status" value="1"/>
</dbReference>
<keyword evidence="1 2" id="KW-0436">Ligase</keyword>
<feature type="binding site" evidence="2">
    <location>
        <begin position="89"/>
        <end position="91"/>
    </location>
    <ligand>
        <name>biotin</name>
        <dbReference type="ChEBI" id="CHEBI:57586"/>
    </ligand>
</feature>